<dbReference type="Pfam" id="PF07589">
    <property type="entry name" value="PEP-CTERM"/>
    <property type="match status" value="1"/>
</dbReference>
<dbReference type="Proteomes" id="UP001302120">
    <property type="component" value="Unassembled WGS sequence"/>
</dbReference>
<dbReference type="RefSeq" id="WP_323196810.1">
    <property type="nucleotide sequence ID" value="NZ_JAYGHG010000024.1"/>
</dbReference>
<evidence type="ECO:0000313" key="2">
    <source>
        <dbReference type="EMBL" id="MEA5582494.1"/>
    </source>
</evidence>
<feature type="domain" description="Ice-binding protein C-terminal" evidence="1">
    <location>
        <begin position="178"/>
        <end position="196"/>
    </location>
</feature>
<proteinExistence type="predicted"/>
<accession>A0ABU5UG29</accession>
<protein>
    <submittedName>
        <fullName evidence="2">PEP-CTERM sorting domain-containing protein</fullName>
    </submittedName>
</protein>
<gene>
    <name evidence="2" type="ORF">VB620_14235</name>
</gene>
<comment type="caution">
    <text evidence="2">The sequence shown here is derived from an EMBL/GenBank/DDBJ whole genome shotgun (WGS) entry which is preliminary data.</text>
</comment>
<evidence type="ECO:0000259" key="1">
    <source>
        <dbReference type="Pfam" id="PF07589"/>
    </source>
</evidence>
<dbReference type="EMBL" id="JAYGHG010000024">
    <property type="protein sequence ID" value="MEA5582494.1"/>
    <property type="molecule type" value="Genomic_DNA"/>
</dbReference>
<reference evidence="2 3" key="1">
    <citation type="submission" date="2023-12" db="EMBL/GenBank/DDBJ databases">
        <title>Baltic Sea Cyanobacteria.</title>
        <authorList>
            <person name="Delbaje E."/>
            <person name="Fewer D.P."/>
            <person name="Shishido T.K."/>
        </authorList>
    </citation>
    <scope>NUCLEOTIDE SEQUENCE [LARGE SCALE GENOMIC DNA]</scope>
    <source>
        <strain evidence="2 3">UHCC-0300</strain>
    </source>
</reference>
<evidence type="ECO:0000313" key="3">
    <source>
        <dbReference type="Proteomes" id="UP001302120"/>
    </source>
</evidence>
<dbReference type="InterPro" id="IPR013424">
    <property type="entry name" value="Ice-binding_C"/>
</dbReference>
<sequence length="211" mass="21348">MKTLNKIGIGVAFAASTLAFSTVGISSAQAFIVGEVNLAGNATIFNSPALDPLTETVSFSEALILEGAQGSFTSLPELTAGQVTLSNLDLNRVAAGEYTGSASNPFITFANGWTFDIDNPFTAVRATSLTPSSGLLTTVTTAFSGSFFDGSGTTIGAGVLTANNIINGSFSATLTATQVPEPTTTLGLAALGLGAFFSSSLAKKKKNQVSA</sequence>
<dbReference type="NCBIfam" id="TIGR02595">
    <property type="entry name" value="PEP_CTERM"/>
    <property type="match status" value="1"/>
</dbReference>
<name>A0ABU5UG29_9CYAN</name>
<organism evidence="2 3">
    <name type="scientific">Nodularia harveyana UHCC-0300</name>
    <dbReference type="NCBI Taxonomy" id="2974287"/>
    <lineage>
        <taxon>Bacteria</taxon>
        <taxon>Bacillati</taxon>
        <taxon>Cyanobacteriota</taxon>
        <taxon>Cyanophyceae</taxon>
        <taxon>Nostocales</taxon>
        <taxon>Nodulariaceae</taxon>
        <taxon>Nodularia</taxon>
    </lineage>
</organism>
<keyword evidence="3" id="KW-1185">Reference proteome</keyword>